<evidence type="ECO:0000259" key="10">
    <source>
        <dbReference type="PROSITE" id="PS50102"/>
    </source>
</evidence>
<evidence type="ECO:0000256" key="6">
    <source>
        <dbReference type="ARBA" id="ARBA00022833"/>
    </source>
</evidence>
<feature type="compositionally biased region" description="Basic and acidic residues" evidence="9">
    <location>
        <begin position="361"/>
        <end position="371"/>
    </location>
</feature>
<accession>A0AAV6KVZ7</accession>
<dbReference type="InterPro" id="IPR012677">
    <property type="entry name" value="Nucleotide-bd_a/b_plait_sf"/>
</dbReference>
<keyword evidence="6" id="KW-0862">Zinc</keyword>
<comment type="caution">
    <text evidence="11">The sequence shown here is derived from an EMBL/GenBank/DDBJ whole genome shotgun (WGS) entry which is preliminary data.</text>
</comment>
<dbReference type="Gene3D" id="3.30.70.330">
    <property type="match status" value="1"/>
</dbReference>
<dbReference type="GO" id="GO:0008143">
    <property type="term" value="F:poly(A) binding"/>
    <property type="evidence" value="ECO:0007669"/>
    <property type="project" value="InterPro"/>
</dbReference>
<evidence type="ECO:0000256" key="5">
    <source>
        <dbReference type="ARBA" id="ARBA00022771"/>
    </source>
</evidence>
<keyword evidence="4" id="KW-0677">Repeat</keyword>
<dbReference type="InterPro" id="IPR040366">
    <property type="entry name" value="Nab2/ZC3H14"/>
</dbReference>
<keyword evidence="8" id="KW-0694">RNA-binding</keyword>
<evidence type="ECO:0000313" key="11">
    <source>
        <dbReference type="EMBL" id="KAG5556332.1"/>
    </source>
</evidence>
<dbReference type="Proteomes" id="UP000823749">
    <property type="component" value="Chromosome 3"/>
</dbReference>
<evidence type="ECO:0000256" key="2">
    <source>
        <dbReference type="ARBA" id="ARBA00008423"/>
    </source>
</evidence>
<dbReference type="PANTHER" id="PTHR14738:SF29">
    <property type="entry name" value="ZINC FINGER CCCH DOMAIN-CONTAINING PROTEIN 14"/>
    <property type="match status" value="1"/>
</dbReference>
<proteinExistence type="inferred from homology"/>
<gene>
    <name evidence="11" type="ORF">RHGRI_006810</name>
</gene>
<reference evidence="11" key="1">
    <citation type="submission" date="2020-08" db="EMBL/GenBank/DDBJ databases">
        <title>Plant Genome Project.</title>
        <authorList>
            <person name="Zhang R.-G."/>
        </authorList>
    </citation>
    <scope>NUCLEOTIDE SEQUENCE</scope>
    <source>
        <strain evidence="11">WSP0</strain>
        <tissue evidence="11">Leaf</tissue>
    </source>
</reference>
<evidence type="ECO:0000256" key="9">
    <source>
        <dbReference type="SAM" id="MobiDB-lite"/>
    </source>
</evidence>
<evidence type="ECO:0000256" key="1">
    <source>
        <dbReference type="ARBA" id="ARBA00004123"/>
    </source>
</evidence>
<dbReference type="GO" id="GO:0005634">
    <property type="term" value="C:nucleus"/>
    <property type="evidence" value="ECO:0007669"/>
    <property type="project" value="UniProtKB-SubCell"/>
</dbReference>
<evidence type="ECO:0000256" key="7">
    <source>
        <dbReference type="ARBA" id="ARBA00023242"/>
    </source>
</evidence>
<dbReference type="GO" id="GO:0008270">
    <property type="term" value="F:zinc ion binding"/>
    <property type="evidence" value="ECO:0007669"/>
    <property type="project" value="UniProtKB-KW"/>
</dbReference>
<evidence type="ECO:0000256" key="8">
    <source>
        <dbReference type="PROSITE-ProRule" id="PRU00176"/>
    </source>
</evidence>
<dbReference type="SUPFAM" id="SSF54928">
    <property type="entry name" value="RNA-binding domain, RBD"/>
    <property type="match status" value="1"/>
</dbReference>
<dbReference type="Pfam" id="PF00076">
    <property type="entry name" value="RRM_1"/>
    <property type="match status" value="1"/>
</dbReference>
<dbReference type="EMBL" id="JACTNZ010000003">
    <property type="protein sequence ID" value="KAG5556332.1"/>
    <property type="molecule type" value="Genomic_DNA"/>
</dbReference>
<keyword evidence="7" id="KW-0539">Nucleus</keyword>
<keyword evidence="3" id="KW-0479">Metal-binding</keyword>
<organism evidence="11 12">
    <name type="scientific">Rhododendron griersonianum</name>
    <dbReference type="NCBI Taxonomy" id="479676"/>
    <lineage>
        <taxon>Eukaryota</taxon>
        <taxon>Viridiplantae</taxon>
        <taxon>Streptophyta</taxon>
        <taxon>Embryophyta</taxon>
        <taxon>Tracheophyta</taxon>
        <taxon>Spermatophyta</taxon>
        <taxon>Magnoliopsida</taxon>
        <taxon>eudicotyledons</taxon>
        <taxon>Gunneridae</taxon>
        <taxon>Pentapetalae</taxon>
        <taxon>asterids</taxon>
        <taxon>Ericales</taxon>
        <taxon>Ericaceae</taxon>
        <taxon>Ericoideae</taxon>
        <taxon>Rhodoreae</taxon>
        <taxon>Rhododendron</taxon>
    </lineage>
</organism>
<dbReference type="PROSITE" id="PS50102">
    <property type="entry name" value="RRM"/>
    <property type="match status" value="1"/>
</dbReference>
<dbReference type="SMART" id="SM00360">
    <property type="entry name" value="RRM"/>
    <property type="match status" value="1"/>
</dbReference>
<evidence type="ECO:0000256" key="4">
    <source>
        <dbReference type="ARBA" id="ARBA00022737"/>
    </source>
</evidence>
<dbReference type="InterPro" id="IPR035979">
    <property type="entry name" value="RBD_domain_sf"/>
</dbReference>
<feature type="region of interest" description="Disordered" evidence="9">
    <location>
        <begin position="361"/>
        <end position="382"/>
    </location>
</feature>
<comment type="subcellular location">
    <subcellularLocation>
        <location evidence="1">Nucleus</location>
    </subcellularLocation>
</comment>
<dbReference type="InterPro" id="IPR000504">
    <property type="entry name" value="RRM_dom"/>
</dbReference>
<protein>
    <recommendedName>
        <fullName evidence="10">RRM domain-containing protein</fullName>
    </recommendedName>
</protein>
<keyword evidence="12" id="KW-1185">Reference proteome</keyword>
<feature type="region of interest" description="Disordered" evidence="9">
    <location>
        <begin position="71"/>
        <end position="138"/>
    </location>
</feature>
<dbReference type="GO" id="GO:0005737">
    <property type="term" value="C:cytoplasm"/>
    <property type="evidence" value="ECO:0007669"/>
    <property type="project" value="TreeGrafter"/>
</dbReference>
<dbReference type="GO" id="GO:0043488">
    <property type="term" value="P:regulation of mRNA stability"/>
    <property type="evidence" value="ECO:0007669"/>
    <property type="project" value="InterPro"/>
</dbReference>
<dbReference type="AlphaFoldDB" id="A0AAV6KVZ7"/>
<feature type="compositionally biased region" description="Polar residues" evidence="9">
    <location>
        <begin position="90"/>
        <end position="101"/>
    </location>
</feature>
<sequence length="563" mass="61892">MTISYPRKEYIIVLVRNGKHQIQARDDLEAFLGDKSGEFVSWLWDHLLKCAHQSDSAIGLLDLKDITVTSPHSSCADRDLRRTRSKDVQNHGNGNSDSSLIKNLIPKGPVSPVNEVKTNTVHSEKQRSRNPGEVGATENFHDGSLSHKLSRIGCSSLIPTVTEQSSECIDRSKVGKLIANYRGSELPSQLVDFPRREIVSRNSEPSTIEPSTRKMYAGNISARSLPRAVEELSRGSKKPRGSVWDRLGKPCEETVVINDNKTVDPLAVAVLETEKEVSDLNTLLVPVPNSVFCGSMINQGHDLDKSCSDNNTREHMKLGVGASMMGERHAANNIGQKRHFGGISSPSSCSVSLLGRRKIQHHNETSKDSKRLNSKSEAAAPALVSQAQDMKDKLRKIEREMFKLRTKQLEMKRDGQPHVSSNSGVIKHSEEDVKSRTVFVTNVHFAATKEALSLHFAKCGVVLSVVILTDILSGQPKGSAYITFANKESVDKAVALSGTSFFSRIVKVIRKADEAAVGNTPPQRAGKPSQAQSSRIKTIRPFYPSSHLQWCREPLSAPSEPST</sequence>
<evidence type="ECO:0000313" key="12">
    <source>
        <dbReference type="Proteomes" id="UP000823749"/>
    </source>
</evidence>
<name>A0AAV6KVZ7_9ERIC</name>
<feature type="domain" description="RRM" evidence="10">
    <location>
        <begin position="436"/>
        <end position="513"/>
    </location>
</feature>
<keyword evidence="5" id="KW-0863">Zinc-finger</keyword>
<evidence type="ECO:0000256" key="3">
    <source>
        <dbReference type="ARBA" id="ARBA00022723"/>
    </source>
</evidence>
<dbReference type="PANTHER" id="PTHR14738">
    <property type="entry name" value="ZINC FINGER CCCH DOMAIN-CONTAINING PROTEIN 14"/>
    <property type="match status" value="1"/>
</dbReference>
<feature type="compositionally biased region" description="Basic and acidic residues" evidence="9">
    <location>
        <begin position="75"/>
        <end position="89"/>
    </location>
</feature>
<comment type="similarity">
    <text evidence="2">Belongs to the ZC3H14 family.</text>
</comment>